<gene>
    <name evidence="1" type="ORF">CEXT_632981</name>
</gene>
<organism evidence="1 2">
    <name type="scientific">Caerostris extrusa</name>
    <name type="common">Bark spider</name>
    <name type="synonym">Caerostris bankana</name>
    <dbReference type="NCBI Taxonomy" id="172846"/>
    <lineage>
        <taxon>Eukaryota</taxon>
        <taxon>Metazoa</taxon>
        <taxon>Ecdysozoa</taxon>
        <taxon>Arthropoda</taxon>
        <taxon>Chelicerata</taxon>
        <taxon>Arachnida</taxon>
        <taxon>Araneae</taxon>
        <taxon>Araneomorphae</taxon>
        <taxon>Entelegynae</taxon>
        <taxon>Araneoidea</taxon>
        <taxon>Araneidae</taxon>
        <taxon>Caerostris</taxon>
    </lineage>
</organism>
<dbReference type="EMBL" id="BPLR01020296">
    <property type="protein sequence ID" value="GIX77005.1"/>
    <property type="molecule type" value="Genomic_DNA"/>
</dbReference>
<evidence type="ECO:0000313" key="2">
    <source>
        <dbReference type="Proteomes" id="UP001054945"/>
    </source>
</evidence>
<name>A0AAV4MX09_CAEEX</name>
<comment type="caution">
    <text evidence="1">The sequence shown here is derived from an EMBL/GenBank/DDBJ whole genome shotgun (WGS) entry which is preliminary data.</text>
</comment>
<dbReference type="Proteomes" id="UP001054945">
    <property type="component" value="Unassembled WGS sequence"/>
</dbReference>
<proteinExistence type="predicted"/>
<keyword evidence="2" id="KW-1185">Reference proteome</keyword>
<protein>
    <submittedName>
        <fullName evidence="1">Uncharacterized protein</fullName>
    </submittedName>
</protein>
<dbReference type="AlphaFoldDB" id="A0AAV4MX09"/>
<accession>A0AAV4MX09</accession>
<evidence type="ECO:0000313" key="1">
    <source>
        <dbReference type="EMBL" id="GIX77005.1"/>
    </source>
</evidence>
<sequence length="84" mass="9215">MHTALHLTVPGRFFVPLPDPAKFPAEGKTSEALCRWGFFGTQDSGLLALGKEARTYFGHRFLWCRRSNSSTLPATGSTNTSSLI</sequence>
<reference evidence="1 2" key="1">
    <citation type="submission" date="2021-06" db="EMBL/GenBank/DDBJ databases">
        <title>Caerostris extrusa draft genome.</title>
        <authorList>
            <person name="Kono N."/>
            <person name="Arakawa K."/>
        </authorList>
    </citation>
    <scope>NUCLEOTIDE SEQUENCE [LARGE SCALE GENOMIC DNA]</scope>
</reference>